<dbReference type="Proteomes" id="UP000741013">
    <property type="component" value="Unassembled WGS sequence"/>
</dbReference>
<keyword evidence="3" id="KW-1185">Reference proteome</keyword>
<reference evidence="2 3" key="1">
    <citation type="submission" date="2021-03" db="EMBL/GenBank/DDBJ databases">
        <title>Sequencing the genomes of 1000 actinobacteria strains.</title>
        <authorList>
            <person name="Klenk H.-P."/>
        </authorList>
    </citation>
    <scope>NUCLEOTIDE SEQUENCE [LARGE SCALE GENOMIC DNA]</scope>
    <source>
        <strain evidence="2 3">DSM 45510</strain>
    </source>
</reference>
<gene>
    <name evidence="2" type="ORF">JOM49_004625</name>
</gene>
<evidence type="ECO:0000313" key="2">
    <source>
        <dbReference type="EMBL" id="MBP2183099.1"/>
    </source>
</evidence>
<keyword evidence="1" id="KW-1133">Transmembrane helix</keyword>
<sequence length="254" mass="27305">MNIYLSGVLWVAGAAVVAGVTAYLVRRFGLDEGRPGNNDAAGQVFTIVAGLHVVLVAFVLISLYDAVNEASDMSYEEADGLVAVAWAADSLPEPVAAEVRRFAVEYASTVATEEWPKLREGESVPRTAERQLEDLRAAITDAEVPDDDFSVGRKTEAVDKLWEVYQARQARLNGSDSVGVGAVVWFVLIAGSVITVLLPNLFGGTKLLTHVIIVSTLAATITLLLFAIYQLQNPFGGGARVEPEAFRWAVDRLA</sequence>
<feature type="transmembrane region" description="Helical" evidence="1">
    <location>
        <begin position="207"/>
        <end position="229"/>
    </location>
</feature>
<comment type="caution">
    <text evidence="2">The sequence shown here is derived from an EMBL/GenBank/DDBJ whole genome shotgun (WGS) entry which is preliminary data.</text>
</comment>
<dbReference type="InterPro" id="IPR025333">
    <property type="entry name" value="DUF4239"/>
</dbReference>
<organism evidence="2 3">
    <name type="scientific">Amycolatopsis magusensis</name>
    <dbReference type="NCBI Taxonomy" id="882444"/>
    <lineage>
        <taxon>Bacteria</taxon>
        <taxon>Bacillati</taxon>
        <taxon>Actinomycetota</taxon>
        <taxon>Actinomycetes</taxon>
        <taxon>Pseudonocardiales</taxon>
        <taxon>Pseudonocardiaceae</taxon>
        <taxon>Amycolatopsis</taxon>
    </lineage>
</organism>
<feature type="transmembrane region" description="Helical" evidence="1">
    <location>
        <begin position="7"/>
        <end position="25"/>
    </location>
</feature>
<evidence type="ECO:0000256" key="1">
    <source>
        <dbReference type="SAM" id="Phobius"/>
    </source>
</evidence>
<keyword evidence="1" id="KW-0812">Transmembrane</keyword>
<accession>A0ABS4PW58</accession>
<dbReference type="Pfam" id="PF14023">
    <property type="entry name" value="Bestrophin-like"/>
    <property type="match status" value="1"/>
</dbReference>
<dbReference type="EMBL" id="JAGGMS010000001">
    <property type="protein sequence ID" value="MBP2183099.1"/>
    <property type="molecule type" value="Genomic_DNA"/>
</dbReference>
<protein>
    <submittedName>
        <fullName evidence="2">Amino acid transporter</fullName>
    </submittedName>
</protein>
<feature type="transmembrane region" description="Helical" evidence="1">
    <location>
        <begin position="45"/>
        <end position="64"/>
    </location>
</feature>
<proteinExistence type="predicted"/>
<dbReference type="RefSeq" id="WP_209666310.1">
    <property type="nucleotide sequence ID" value="NZ_JAGGMS010000001.1"/>
</dbReference>
<evidence type="ECO:0000313" key="3">
    <source>
        <dbReference type="Proteomes" id="UP000741013"/>
    </source>
</evidence>
<name>A0ABS4PW58_9PSEU</name>
<keyword evidence="1" id="KW-0472">Membrane</keyword>
<feature type="transmembrane region" description="Helical" evidence="1">
    <location>
        <begin position="178"/>
        <end position="201"/>
    </location>
</feature>